<comment type="subcellular location">
    <subcellularLocation>
        <location evidence="1">Membrane</location>
        <topology evidence="1">Multi-pass membrane protein</topology>
    </subcellularLocation>
</comment>
<sequence>MSTTTFFSDRNYRVALRWSIAVIYLIIIAGAVVRMTGSGMGCPDWPKCFGYYIPPTEESQLEFSPDTPYKKGMVIIHEEELRVAVTNFMAQSTYNPADWKPYTKHNYAVFNVYHTWTEYVNRLIGALGGLVVLIMCVFSLKYWKNRKKITILSIVALLAMLIQAVIGKIVVDTLLSPVLITIHMIVALLIVGLLIYLLHEVQPTDHRYQSSKSFYKISILLIILTLVQVALGTQVRQYLDHMIDEMGYPFLSIWLEESAPVVFLIHRSFSILLLAIHAWFVYKAVKVLGHPQPFYAWLIALLLITVFTGILMNYVDFPFGSQAAHLVLASIILGLQFYLMMRLKNAVKS</sequence>
<protein>
    <submittedName>
        <fullName evidence="14">Cytochrome c oxidase assembly protein subunit 15</fullName>
    </submittedName>
    <submittedName>
        <fullName evidence="13">Cytochrome oxidase assembly protein</fullName>
    </submittedName>
</protein>
<dbReference type="InterPro" id="IPR050450">
    <property type="entry name" value="COX15/CtaA_HemeA_synthase"/>
</dbReference>
<feature type="transmembrane region" description="Helical" evidence="12">
    <location>
        <begin position="259"/>
        <end position="282"/>
    </location>
</feature>
<dbReference type="AlphaFoldDB" id="A0A084K0A7"/>
<name>A0A084K0A7_NONUL</name>
<evidence type="ECO:0000256" key="6">
    <source>
        <dbReference type="ARBA" id="ARBA00023002"/>
    </source>
</evidence>
<feature type="transmembrane region" description="Helical" evidence="12">
    <location>
        <begin position="321"/>
        <end position="341"/>
    </location>
</feature>
<evidence type="ECO:0000256" key="10">
    <source>
        <dbReference type="ARBA" id="ARBA00023157"/>
    </source>
</evidence>
<keyword evidence="3 12" id="KW-0812">Transmembrane</keyword>
<accession>A0A084K0A7</accession>
<evidence type="ECO:0000256" key="12">
    <source>
        <dbReference type="SAM" id="Phobius"/>
    </source>
</evidence>
<feature type="transmembrane region" description="Helical" evidence="12">
    <location>
        <begin position="177"/>
        <end position="198"/>
    </location>
</feature>
<comment type="pathway">
    <text evidence="11">Porphyrin-containing compound metabolism.</text>
</comment>
<feature type="transmembrane region" description="Helical" evidence="12">
    <location>
        <begin position="150"/>
        <end position="171"/>
    </location>
</feature>
<dbReference type="InterPro" id="IPR003780">
    <property type="entry name" value="COX15/CtaA_fam"/>
</dbReference>
<keyword evidence="2" id="KW-1003">Cell membrane</keyword>
<dbReference type="Proteomes" id="UP000028531">
    <property type="component" value="Unassembled WGS sequence"/>
</dbReference>
<keyword evidence="4" id="KW-0479">Metal-binding</keyword>
<comment type="caution">
    <text evidence="13">The sequence shown here is derived from an EMBL/GenBank/DDBJ whole genome shotgun (WGS) entry which is preliminary data.</text>
</comment>
<reference evidence="14 16" key="2">
    <citation type="submission" date="2018-03" db="EMBL/GenBank/DDBJ databases">
        <title>Genomic Encyclopedia of Archaeal and Bacterial Type Strains, Phase II (KMG-II): from individual species to whole genera.</title>
        <authorList>
            <person name="Goeker M."/>
        </authorList>
    </citation>
    <scope>NUCLEOTIDE SEQUENCE [LARGE SCALE GENOMIC DNA]</scope>
    <source>
        <strain evidence="14 16">DSM 22727</strain>
    </source>
</reference>
<keyword evidence="9 12" id="KW-0472">Membrane</keyword>
<gene>
    <name evidence="13" type="ORF">IL45_00795</name>
    <name evidence="14" type="ORF">LY02_02623</name>
</gene>
<dbReference type="GO" id="GO:0016491">
    <property type="term" value="F:oxidoreductase activity"/>
    <property type="evidence" value="ECO:0007669"/>
    <property type="project" value="UniProtKB-KW"/>
</dbReference>
<reference evidence="13 15" key="1">
    <citation type="submission" date="2014-07" db="EMBL/GenBank/DDBJ databases">
        <title>Draft genome sequence of Nonlabens ulvanivorans, an ulvan degrading bacterium.</title>
        <authorList>
            <person name="Kopel M."/>
            <person name="Helbert W."/>
            <person name="Henrissat B."/>
            <person name="Doniger T."/>
            <person name="Banin E."/>
        </authorList>
    </citation>
    <scope>NUCLEOTIDE SEQUENCE [LARGE SCALE GENOMIC DNA]</scope>
    <source>
        <strain evidence="13 15">PLR</strain>
    </source>
</reference>
<evidence type="ECO:0000313" key="16">
    <source>
        <dbReference type="Proteomes" id="UP000239997"/>
    </source>
</evidence>
<dbReference type="RefSeq" id="WP_036579107.1">
    <property type="nucleotide sequence ID" value="NZ_JPJI01000004.1"/>
</dbReference>
<dbReference type="PANTHER" id="PTHR35457">
    <property type="entry name" value="HEME A SYNTHASE"/>
    <property type="match status" value="1"/>
</dbReference>
<dbReference type="Proteomes" id="UP000239997">
    <property type="component" value="Unassembled WGS sequence"/>
</dbReference>
<evidence type="ECO:0000313" key="13">
    <source>
        <dbReference type="EMBL" id="KEZ94641.1"/>
    </source>
</evidence>
<dbReference type="EMBL" id="PVNA01000006">
    <property type="protein sequence ID" value="PRX12557.1"/>
    <property type="molecule type" value="Genomic_DNA"/>
</dbReference>
<dbReference type="GO" id="GO:0006784">
    <property type="term" value="P:heme A biosynthetic process"/>
    <property type="evidence" value="ECO:0007669"/>
    <property type="project" value="InterPro"/>
</dbReference>
<evidence type="ECO:0000256" key="9">
    <source>
        <dbReference type="ARBA" id="ARBA00023136"/>
    </source>
</evidence>
<dbReference type="EMBL" id="JPJI01000004">
    <property type="protein sequence ID" value="KEZ94641.1"/>
    <property type="molecule type" value="Genomic_DNA"/>
</dbReference>
<keyword evidence="10" id="KW-1015">Disulfide bond</keyword>
<organism evidence="13 15">
    <name type="scientific">Nonlabens ulvanivorans</name>
    <name type="common">Persicivirga ulvanivorans</name>
    <dbReference type="NCBI Taxonomy" id="906888"/>
    <lineage>
        <taxon>Bacteria</taxon>
        <taxon>Pseudomonadati</taxon>
        <taxon>Bacteroidota</taxon>
        <taxon>Flavobacteriia</taxon>
        <taxon>Flavobacteriales</taxon>
        <taxon>Flavobacteriaceae</taxon>
        <taxon>Nonlabens</taxon>
    </lineage>
</organism>
<feature type="transmembrane region" description="Helical" evidence="12">
    <location>
        <begin position="123"/>
        <end position="143"/>
    </location>
</feature>
<keyword evidence="6" id="KW-0560">Oxidoreductase</keyword>
<feature type="transmembrane region" description="Helical" evidence="12">
    <location>
        <begin position="12"/>
        <end position="33"/>
    </location>
</feature>
<dbReference type="Pfam" id="PF02628">
    <property type="entry name" value="COX15-CtaA"/>
    <property type="match status" value="1"/>
</dbReference>
<evidence type="ECO:0000313" key="14">
    <source>
        <dbReference type="EMBL" id="PRX12557.1"/>
    </source>
</evidence>
<evidence type="ECO:0000256" key="3">
    <source>
        <dbReference type="ARBA" id="ARBA00022692"/>
    </source>
</evidence>
<dbReference type="GO" id="GO:0016020">
    <property type="term" value="C:membrane"/>
    <property type="evidence" value="ECO:0007669"/>
    <property type="project" value="UniProtKB-SubCell"/>
</dbReference>
<evidence type="ECO:0000256" key="8">
    <source>
        <dbReference type="ARBA" id="ARBA00023133"/>
    </source>
</evidence>
<evidence type="ECO:0000256" key="1">
    <source>
        <dbReference type="ARBA" id="ARBA00004141"/>
    </source>
</evidence>
<evidence type="ECO:0000256" key="11">
    <source>
        <dbReference type="ARBA" id="ARBA00023444"/>
    </source>
</evidence>
<dbReference type="PANTHER" id="PTHR35457:SF1">
    <property type="entry name" value="HEME A SYNTHASE"/>
    <property type="match status" value="1"/>
</dbReference>
<evidence type="ECO:0000256" key="5">
    <source>
        <dbReference type="ARBA" id="ARBA00022989"/>
    </source>
</evidence>
<evidence type="ECO:0000313" key="15">
    <source>
        <dbReference type="Proteomes" id="UP000028531"/>
    </source>
</evidence>
<proteinExistence type="predicted"/>
<evidence type="ECO:0000256" key="4">
    <source>
        <dbReference type="ARBA" id="ARBA00022723"/>
    </source>
</evidence>
<feature type="transmembrane region" description="Helical" evidence="12">
    <location>
        <begin position="219"/>
        <end position="239"/>
    </location>
</feature>
<keyword evidence="8" id="KW-0350">Heme biosynthesis</keyword>
<keyword evidence="5 12" id="KW-1133">Transmembrane helix</keyword>
<evidence type="ECO:0000256" key="2">
    <source>
        <dbReference type="ARBA" id="ARBA00022475"/>
    </source>
</evidence>
<dbReference type="GO" id="GO:0046872">
    <property type="term" value="F:metal ion binding"/>
    <property type="evidence" value="ECO:0007669"/>
    <property type="project" value="UniProtKB-KW"/>
</dbReference>
<keyword evidence="16" id="KW-1185">Reference proteome</keyword>
<feature type="transmembrane region" description="Helical" evidence="12">
    <location>
        <begin position="294"/>
        <end position="315"/>
    </location>
</feature>
<keyword evidence="7" id="KW-0408">Iron</keyword>
<evidence type="ECO:0000256" key="7">
    <source>
        <dbReference type="ARBA" id="ARBA00023004"/>
    </source>
</evidence>